<dbReference type="PANTHER" id="PTHR35458">
    <property type="entry name" value="SLR0755 PROTEIN"/>
    <property type="match status" value="1"/>
</dbReference>
<name>A0A0G0Z7E2_9BACT</name>
<dbReference type="CDD" id="cd10911">
    <property type="entry name" value="PIN_LabA"/>
    <property type="match status" value="1"/>
</dbReference>
<gene>
    <name evidence="2" type="ORF">UV05_C0003G0004</name>
</gene>
<feature type="domain" description="NYN" evidence="1">
    <location>
        <begin position="10"/>
        <end position="158"/>
    </location>
</feature>
<reference evidence="2 3" key="1">
    <citation type="journal article" date="2015" name="Nature">
        <title>rRNA introns, odd ribosomes, and small enigmatic genomes across a large radiation of phyla.</title>
        <authorList>
            <person name="Brown C.T."/>
            <person name="Hug L.A."/>
            <person name="Thomas B.C."/>
            <person name="Sharon I."/>
            <person name="Castelle C.J."/>
            <person name="Singh A."/>
            <person name="Wilkins M.J."/>
            <person name="Williams K.H."/>
            <person name="Banfield J.F."/>
        </authorList>
    </citation>
    <scope>NUCLEOTIDE SEQUENCE [LARGE SCALE GENOMIC DNA]</scope>
</reference>
<dbReference type="Proteomes" id="UP000034875">
    <property type="component" value="Unassembled WGS sequence"/>
</dbReference>
<evidence type="ECO:0000313" key="2">
    <source>
        <dbReference type="EMBL" id="KKS44612.1"/>
    </source>
</evidence>
<proteinExistence type="predicted"/>
<dbReference type="Pfam" id="PF01936">
    <property type="entry name" value="NYN"/>
    <property type="match status" value="1"/>
</dbReference>
<dbReference type="EMBL" id="LCCZ01000003">
    <property type="protein sequence ID" value="KKS44612.1"/>
    <property type="molecule type" value="Genomic_DNA"/>
</dbReference>
<dbReference type="PANTHER" id="PTHR35458:SF8">
    <property type="entry name" value="SLR0650 PROTEIN"/>
    <property type="match status" value="1"/>
</dbReference>
<dbReference type="InterPro" id="IPR047140">
    <property type="entry name" value="LabA"/>
</dbReference>
<sequence>MSVIKHSDQRVAVLMDISNLYHSAKNLYGARVNFGKVLKEAVGPRKLIRAIAYVIRTESGEEKQFFEALQQQGIEIKAKDLQIFPGGMKKGDWDVGMALDAMGLSKSMDAIILMTGDGDFVPLITYMKANSGAQVEIVTFGQSASAKLIEAADDFMDLSVEKEKFLIISPKSRAAPRAGTRAKKGWVRK</sequence>
<organism evidence="2 3">
    <name type="scientific">candidate division CPR1 bacterium GW2011_GWA2_42_17</name>
    <dbReference type="NCBI Taxonomy" id="1618341"/>
    <lineage>
        <taxon>Bacteria</taxon>
        <taxon>candidate division CPR1</taxon>
    </lineage>
</organism>
<comment type="caution">
    <text evidence="2">The sequence shown here is derived from an EMBL/GenBank/DDBJ whole genome shotgun (WGS) entry which is preliminary data.</text>
</comment>
<dbReference type="InterPro" id="IPR021139">
    <property type="entry name" value="NYN"/>
</dbReference>
<protein>
    <recommendedName>
        <fullName evidence="1">NYN domain-containing protein</fullName>
    </recommendedName>
</protein>
<evidence type="ECO:0000259" key="1">
    <source>
        <dbReference type="Pfam" id="PF01936"/>
    </source>
</evidence>
<accession>A0A0G0Z7E2</accession>
<dbReference type="AlphaFoldDB" id="A0A0G0Z7E2"/>
<dbReference type="GO" id="GO:0004540">
    <property type="term" value="F:RNA nuclease activity"/>
    <property type="evidence" value="ECO:0007669"/>
    <property type="project" value="InterPro"/>
</dbReference>
<dbReference type="Gene3D" id="3.40.50.1010">
    <property type="entry name" value="5'-nuclease"/>
    <property type="match status" value="1"/>
</dbReference>
<evidence type="ECO:0000313" key="3">
    <source>
        <dbReference type="Proteomes" id="UP000034875"/>
    </source>
</evidence>